<sequence length="97" mass="10574">MPNCFLSAKCTQFYSLLSSSPPPGAMEDASRKPDLLFLVHTSLDCDGVKIAMSKGAAEGWESDRLVFWPLNELDGIDLPLTPVTAAAIHCLKLRQPQ</sequence>
<organism evidence="1">
    <name type="scientific">Haptolina ericina</name>
    <dbReference type="NCBI Taxonomy" id="156174"/>
    <lineage>
        <taxon>Eukaryota</taxon>
        <taxon>Haptista</taxon>
        <taxon>Haptophyta</taxon>
        <taxon>Prymnesiophyceae</taxon>
        <taxon>Prymnesiales</taxon>
        <taxon>Prymnesiaceae</taxon>
        <taxon>Haptolina</taxon>
    </lineage>
</organism>
<accession>A0A7S3AMM1</accession>
<dbReference type="AlphaFoldDB" id="A0A7S3AMM1"/>
<protein>
    <submittedName>
        <fullName evidence="1">Uncharacterized protein</fullName>
    </submittedName>
</protein>
<dbReference type="EMBL" id="HBHX01018351">
    <property type="protein sequence ID" value="CAE0109516.1"/>
    <property type="molecule type" value="Transcribed_RNA"/>
</dbReference>
<gene>
    <name evidence="1" type="ORF">HERI1096_LOCUS10176</name>
</gene>
<reference evidence="1" key="1">
    <citation type="submission" date="2021-01" db="EMBL/GenBank/DDBJ databases">
        <authorList>
            <person name="Corre E."/>
            <person name="Pelletier E."/>
            <person name="Niang G."/>
            <person name="Scheremetjew M."/>
            <person name="Finn R."/>
            <person name="Kale V."/>
            <person name="Holt S."/>
            <person name="Cochrane G."/>
            <person name="Meng A."/>
            <person name="Brown T."/>
            <person name="Cohen L."/>
        </authorList>
    </citation>
    <scope>NUCLEOTIDE SEQUENCE</scope>
    <source>
        <strain evidence="1">CCMP281</strain>
    </source>
</reference>
<proteinExistence type="predicted"/>
<name>A0A7S3AMM1_9EUKA</name>
<evidence type="ECO:0000313" key="1">
    <source>
        <dbReference type="EMBL" id="CAE0109516.1"/>
    </source>
</evidence>